<accession>A0AAV3PNL9</accession>
<protein>
    <submittedName>
        <fullName evidence="2">Uncharacterized protein</fullName>
    </submittedName>
</protein>
<evidence type="ECO:0000313" key="3">
    <source>
        <dbReference type="Proteomes" id="UP001454036"/>
    </source>
</evidence>
<evidence type="ECO:0000313" key="2">
    <source>
        <dbReference type="EMBL" id="GAA0152331.1"/>
    </source>
</evidence>
<comment type="caution">
    <text evidence="2">The sequence shown here is derived from an EMBL/GenBank/DDBJ whole genome shotgun (WGS) entry which is preliminary data.</text>
</comment>
<proteinExistence type="predicted"/>
<organism evidence="2 3">
    <name type="scientific">Lithospermum erythrorhizon</name>
    <name type="common">Purple gromwell</name>
    <name type="synonym">Lithospermum officinale var. erythrorhizon</name>
    <dbReference type="NCBI Taxonomy" id="34254"/>
    <lineage>
        <taxon>Eukaryota</taxon>
        <taxon>Viridiplantae</taxon>
        <taxon>Streptophyta</taxon>
        <taxon>Embryophyta</taxon>
        <taxon>Tracheophyta</taxon>
        <taxon>Spermatophyta</taxon>
        <taxon>Magnoliopsida</taxon>
        <taxon>eudicotyledons</taxon>
        <taxon>Gunneridae</taxon>
        <taxon>Pentapetalae</taxon>
        <taxon>asterids</taxon>
        <taxon>lamiids</taxon>
        <taxon>Boraginales</taxon>
        <taxon>Boraginaceae</taxon>
        <taxon>Boraginoideae</taxon>
        <taxon>Lithospermeae</taxon>
        <taxon>Lithospermum</taxon>
    </lineage>
</organism>
<feature type="compositionally biased region" description="Polar residues" evidence="1">
    <location>
        <begin position="1"/>
        <end position="21"/>
    </location>
</feature>
<dbReference type="Proteomes" id="UP001454036">
    <property type="component" value="Unassembled WGS sequence"/>
</dbReference>
<dbReference type="EMBL" id="BAABME010001963">
    <property type="protein sequence ID" value="GAA0152331.1"/>
    <property type="molecule type" value="Genomic_DNA"/>
</dbReference>
<sequence>MVPPLNTNPNMAHSNSPSVDGSQAGGTLVASGTVSTVIRDSLPIPFTRESLRGFRMYFSIFLFVKMRLPGKGDKVFKPRIDPSCSKGPHAPG</sequence>
<gene>
    <name evidence="2" type="ORF">LIER_10841</name>
</gene>
<reference evidence="2 3" key="1">
    <citation type="submission" date="2024-01" db="EMBL/GenBank/DDBJ databases">
        <title>The complete chloroplast genome sequence of Lithospermum erythrorhizon: insights into the phylogenetic relationship among Boraginaceae species and the maternal lineages of purple gromwells.</title>
        <authorList>
            <person name="Okada T."/>
            <person name="Watanabe K."/>
        </authorList>
    </citation>
    <scope>NUCLEOTIDE SEQUENCE [LARGE SCALE GENOMIC DNA]</scope>
</reference>
<name>A0AAV3PNL9_LITER</name>
<evidence type="ECO:0000256" key="1">
    <source>
        <dbReference type="SAM" id="MobiDB-lite"/>
    </source>
</evidence>
<dbReference type="AlphaFoldDB" id="A0AAV3PNL9"/>
<keyword evidence="3" id="KW-1185">Reference proteome</keyword>
<feature type="region of interest" description="Disordered" evidence="1">
    <location>
        <begin position="1"/>
        <end position="27"/>
    </location>
</feature>